<dbReference type="PANTHER" id="PTHR12858">
    <property type="entry name" value="RIBOSOME BIOGENESIS PROTEIN"/>
    <property type="match status" value="1"/>
</dbReference>
<dbReference type="SMART" id="SM00785">
    <property type="entry name" value="AARP2CN"/>
    <property type="match status" value="1"/>
</dbReference>
<dbReference type="FunCoup" id="A0A1V8TA89">
    <property type="interactions" value="1855"/>
</dbReference>
<comment type="similarity">
    <text evidence="4">Belongs to the TRAFAC class translation factor GTPase superfamily. Bms1-like GTPase family. TSR1 subfamily.</text>
</comment>
<dbReference type="Pfam" id="PF04950">
    <property type="entry name" value="RIBIOP_C"/>
    <property type="match status" value="1"/>
</dbReference>
<keyword evidence="8" id="KW-1185">Reference proteome</keyword>
<feature type="region of interest" description="Disordered" evidence="5">
    <location>
        <begin position="425"/>
        <end position="459"/>
    </location>
</feature>
<dbReference type="Pfam" id="PF08142">
    <property type="entry name" value="AARP2CN"/>
    <property type="match status" value="1"/>
</dbReference>
<reference evidence="8" key="1">
    <citation type="submission" date="2017-03" db="EMBL/GenBank/DDBJ databases">
        <title>Genomes of endolithic fungi from Antarctica.</title>
        <authorList>
            <person name="Coleine C."/>
            <person name="Masonjones S."/>
            <person name="Stajich J.E."/>
        </authorList>
    </citation>
    <scope>NUCLEOTIDE SEQUENCE [LARGE SCALE GENOMIC DNA]</scope>
    <source>
        <strain evidence="8">CCFEE 5527</strain>
    </source>
</reference>
<dbReference type="PANTHER" id="PTHR12858:SF1">
    <property type="entry name" value="PRE-RRNA-PROCESSING PROTEIN TSR1 HOMOLOG"/>
    <property type="match status" value="1"/>
</dbReference>
<dbReference type="PROSITE" id="PS51714">
    <property type="entry name" value="G_BMS1"/>
    <property type="match status" value="1"/>
</dbReference>
<organism evidence="7 8">
    <name type="scientific">Cryoendolithus antarcticus</name>
    <dbReference type="NCBI Taxonomy" id="1507870"/>
    <lineage>
        <taxon>Eukaryota</taxon>
        <taxon>Fungi</taxon>
        <taxon>Dikarya</taxon>
        <taxon>Ascomycota</taxon>
        <taxon>Pezizomycotina</taxon>
        <taxon>Dothideomycetes</taxon>
        <taxon>Dothideomycetidae</taxon>
        <taxon>Cladosporiales</taxon>
        <taxon>Cladosporiaceae</taxon>
        <taxon>Cryoendolithus</taxon>
    </lineage>
</organism>
<accession>A0A1V8TA89</accession>
<dbReference type="GO" id="GO:0003924">
    <property type="term" value="F:GTPase activity"/>
    <property type="evidence" value="ECO:0007669"/>
    <property type="project" value="TreeGrafter"/>
</dbReference>
<evidence type="ECO:0000313" key="8">
    <source>
        <dbReference type="Proteomes" id="UP000192596"/>
    </source>
</evidence>
<comment type="caution">
    <text evidence="7">The sequence shown here is derived from an EMBL/GenBank/DDBJ whole genome shotgun (WGS) entry which is preliminary data.</text>
</comment>
<gene>
    <name evidence="7" type="ORF">B0A48_06150</name>
</gene>
<evidence type="ECO:0000256" key="1">
    <source>
        <dbReference type="ARBA" id="ARBA00004604"/>
    </source>
</evidence>
<dbReference type="GO" id="GO:0030688">
    <property type="term" value="C:preribosome, small subunit precursor"/>
    <property type="evidence" value="ECO:0007669"/>
    <property type="project" value="TreeGrafter"/>
</dbReference>
<dbReference type="InterPro" id="IPR030387">
    <property type="entry name" value="G_Bms1/Tsr1_dom"/>
</dbReference>
<keyword evidence="2" id="KW-0690">Ribosome biogenesis</keyword>
<evidence type="ECO:0000256" key="5">
    <source>
        <dbReference type="SAM" id="MobiDB-lite"/>
    </source>
</evidence>
<feature type="compositionally biased region" description="Acidic residues" evidence="5">
    <location>
        <begin position="826"/>
        <end position="835"/>
    </location>
</feature>
<feature type="domain" description="Bms1-type G" evidence="6">
    <location>
        <begin position="89"/>
        <end position="248"/>
    </location>
</feature>
<keyword evidence="3" id="KW-0539">Nucleus</keyword>
<dbReference type="EMBL" id="NAJO01000012">
    <property type="protein sequence ID" value="OQO08280.1"/>
    <property type="molecule type" value="Genomic_DNA"/>
</dbReference>
<dbReference type="GO" id="GO:0005525">
    <property type="term" value="F:GTP binding"/>
    <property type="evidence" value="ECO:0007669"/>
    <property type="project" value="TreeGrafter"/>
</dbReference>
<dbReference type="GO" id="GO:0000462">
    <property type="term" value="P:maturation of SSU-rRNA from tricistronic rRNA transcript (SSU-rRNA, 5.8S rRNA, LSU-rRNA)"/>
    <property type="evidence" value="ECO:0007669"/>
    <property type="project" value="TreeGrafter"/>
</dbReference>
<dbReference type="SMART" id="SM01362">
    <property type="entry name" value="DUF663"/>
    <property type="match status" value="1"/>
</dbReference>
<dbReference type="GO" id="GO:0000479">
    <property type="term" value="P:endonucleolytic cleavage of tricistronic rRNA transcript (SSU-rRNA, 5.8S rRNA, LSU-rRNA)"/>
    <property type="evidence" value="ECO:0007669"/>
    <property type="project" value="TreeGrafter"/>
</dbReference>
<evidence type="ECO:0000256" key="4">
    <source>
        <dbReference type="ARBA" id="ARBA00038288"/>
    </source>
</evidence>
<dbReference type="InterPro" id="IPR007034">
    <property type="entry name" value="BMS1_TSR1_C"/>
</dbReference>
<feature type="compositionally biased region" description="Basic and acidic residues" evidence="5">
    <location>
        <begin position="31"/>
        <end position="47"/>
    </location>
</feature>
<dbReference type="Pfam" id="PF22298">
    <property type="entry name" value="Tsr1_G-like"/>
    <property type="match status" value="1"/>
</dbReference>
<dbReference type="GO" id="GO:0034511">
    <property type="term" value="F:U3 snoRNA binding"/>
    <property type="evidence" value="ECO:0007669"/>
    <property type="project" value="TreeGrafter"/>
</dbReference>
<proteinExistence type="inferred from homology"/>
<dbReference type="AlphaFoldDB" id="A0A1V8TA89"/>
<dbReference type="InterPro" id="IPR039761">
    <property type="entry name" value="Bms1/Tsr1"/>
</dbReference>
<sequence length="835" mass="94309">MGAPAVSDHHHRSTTKASNKPFKTRHSTKSALKERSKGKIDDFERGSRKTQNQVIMTKLDRRNQAKQKRVTHSAKLQEEGSVFAGREGAPRVIAVIPLCADVESREVVLDLNRSVEVEDEAPEKGVWRTEIPRFKQRVQYLTPARDLLETLDACRVADFVLFVLSAEEDVDEMGEQMLRCIESQGVSTVITGVHNLNKIEPAKRRPDVLKSLKSFITHFFNAQEKVHDLSSRQESSNVMRSLCTTAPKSIRWREDRSWLIPEQVRWDNESCVVTGVVRGKRLKADRLVQVGDWGDFQIDTIVASPQAVKKRHTKPNEMTVDGEDNALLEIPTEGQDDLDELAPEEALFDESMTMPTASMAASDRKHVLLDDHRYFDEDDPRDDIPVPKRLPRGTSKYQAAWYMGDVSDSGSDLEDVEDDDDAEMDIGELPAAGPAEGNFDAAQRDPTEAGAPSEYPQSEMFLDPAPEEEAEQLAAYRKQRREDAEDDREFPDEIELLPNVNAKERLARYRGLKSMRTSQWEIEEDRPYEPEEWSRLLEIADYKAAKARIMKESLLGGVRSGTRVEIYLRVSPDRIEELQASPTPTAIFSLLRHEHKRTSVNTSITLSSDYPAPLKSKAPIILQCGPRRLLINPLFSQAGNTPNNVHKFDRYLHPSRTAVASFIGPVGWGSIPCLYFQPTAKTTPTSQDAVADLATALAASPLPYTLIGTGTLLPPSTNRIIAKRIILTGHPYKIHKKLVTVRYMFFNSEDVEYFKALQLWTKRGRQGWMREPLGTHGYFKATFDGKINPMDSVAVSLYKRMWPRSAVMWRPGMESEEMEGGHDDAPELVETMDVE</sequence>
<dbReference type="STRING" id="1507870.A0A1V8TA89"/>
<evidence type="ECO:0000259" key="6">
    <source>
        <dbReference type="PROSITE" id="PS51714"/>
    </source>
</evidence>
<evidence type="ECO:0000313" key="7">
    <source>
        <dbReference type="EMBL" id="OQO08280.1"/>
    </source>
</evidence>
<protein>
    <recommendedName>
        <fullName evidence="6">Bms1-type G domain-containing protein</fullName>
    </recommendedName>
</protein>
<comment type="subcellular location">
    <subcellularLocation>
        <location evidence="1">Nucleus</location>
        <location evidence="1">Nucleolus</location>
    </subcellularLocation>
</comment>
<dbReference type="Proteomes" id="UP000192596">
    <property type="component" value="Unassembled WGS sequence"/>
</dbReference>
<feature type="region of interest" description="Disordered" evidence="5">
    <location>
        <begin position="1"/>
        <end position="50"/>
    </location>
</feature>
<dbReference type="InParanoid" id="A0A1V8TA89"/>
<evidence type="ECO:0000256" key="3">
    <source>
        <dbReference type="ARBA" id="ARBA00023242"/>
    </source>
</evidence>
<feature type="region of interest" description="Disordered" evidence="5">
    <location>
        <begin position="814"/>
        <end position="835"/>
    </location>
</feature>
<name>A0A1V8TA89_9PEZI</name>
<dbReference type="InterPro" id="IPR012948">
    <property type="entry name" value="AARP2CN"/>
</dbReference>
<dbReference type="OrthoDB" id="119302at2759"/>
<evidence type="ECO:0000256" key="2">
    <source>
        <dbReference type="ARBA" id="ARBA00022517"/>
    </source>
</evidence>
<dbReference type="GO" id="GO:0005730">
    <property type="term" value="C:nucleolus"/>
    <property type="evidence" value="ECO:0007669"/>
    <property type="project" value="UniProtKB-SubCell"/>
</dbReference>